<protein>
    <submittedName>
        <fullName evidence="1">Uncharacterized protein</fullName>
    </submittedName>
</protein>
<comment type="caution">
    <text evidence="1">The sequence shown here is derived from an EMBL/GenBank/DDBJ whole genome shotgun (WGS) entry which is preliminary data.</text>
</comment>
<keyword evidence="2" id="KW-1185">Reference proteome</keyword>
<accession>A0A2W4CQ57</accession>
<name>A0A2W4CQ57_9HYPH</name>
<sequence>MSDNSFHSDDKFNRYLFEYRHDGSEWGIEIIASSPGDAHARLKSLTWARYQGEIKAKIPVPSAGWFRRLTFALLAR</sequence>
<evidence type="ECO:0000313" key="2">
    <source>
        <dbReference type="Proteomes" id="UP000248925"/>
    </source>
</evidence>
<evidence type="ECO:0000313" key="1">
    <source>
        <dbReference type="EMBL" id="PZM07594.1"/>
    </source>
</evidence>
<dbReference type="EMBL" id="PCDP01000082">
    <property type="protein sequence ID" value="PZM07594.1"/>
    <property type="molecule type" value="Genomic_DNA"/>
</dbReference>
<organism evidence="1 2">
    <name type="scientific">Rhizobium tubonense</name>
    <dbReference type="NCBI Taxonomy" id="484088"/>
    <lineage>
        <taxon>Bacteria</taxon>
        <taxon>Pseudomonadati</taxon>
        <taxon>Pseudomonadota</taxon>
        <taxon>Alphaproteobacteria</taxon>
        <taxon>Hyphomicrobiales</taxon>
        <taxon>Rhizobiaceae</taxon>
        <taxon>Rhizobium/Agrobacterium group</taxon>
        <taxon>Rhizobium</taxon>
    </lineage>
</organism>
<reference evidence="1 2" key="1">
    <citation type="journal article" date="2018" name="Sci. Rep.">
        <title>Rhizobium tumorigenes sp. nov., a novel plant tumorigenic bacterium isolated from cane gall tumors on thornless blackberry.</title>
        <authorList>
            <person name="Kuzmanovi N."/>
            <person name="Smalla K."/>
            <person name="Gronow S."/>
            <person name="PuBawska J."/>
        </authorList>
    </citation>
    <scope>NUCLEOTIDE SEQUENCE [LARGE SCALE GENOMIC DNA]</scope>
    <source>
        <strain evidence="1 2">CCBAU 85046</strain>
    </source>
</reference>
<gene>
    <name evidence="1" type="ORF">CPY51_31185</name>
</gene>
<dbReference type="Proteomes" id="UP000248925">
    <property type="component" value="Unassembled WGS sequence"/>
</dbReference>
<dbReference type="AlphaFoldDB" id="A0A2W4CQ57"/>
<proteinExistence type="predicted"/>